<dbReference type="PANTHER" id="PTHR36707:SF1">
    <property type="entry name" value="T20M3.17 PROTEIN"/>
    <property type="match status" value="1"/>
</dbReference>
<dbReference type="EMBL" id="MTKT01000801">
    <property type="protein sequence ID" value="OWM87915.1"/>
    <property type="molecule type" value="Genomic_DNA"/>
</dbReference>
<evidence type="ECO:0000313" key="3">
    <source>
        <dbReference type="Proteomes" id="UP000197138"/>
    </source>
</evidence>
<feature type="region of interest" description="Disordered" evidence="1">
    <location>
        <begin position="132"/>
        <end position="169"/>
    </location>
</feature>
<gene>
    <name evidence="2" type="ORF">CDL15_Pgr000332</name>
</gene>
<proteinExistence type="predicted"/>
<accession>A0A218XRU9</accession>
<reference evidence="3" key="1">
    <citation type="journal article" date="2017" name="Plant J.">
        <title>The pomegranate (Punica granatum L.) genome and the genomics of punicalagin biosynthesis.</title>
        <authorList>
            <person name="Qin G."/>
            <person name="Xu C."/>
            <person name="Ming R."/>
            <person name="Tang H."/>
            <person name="Guyot R."/>
            <person name="Kramer E.M."/>
            <person name="Hu Y."/>
            <person name="Yi X."/>
            <person name="Qi Y."/>
            <person name="Xu X."/>
            <person name="Gao Z."/>
            <person name="Pan H."/>
            <person name="Jian J."/>
            <person name="Tian Y."/>
            <person name="Yue Z."/>
            <person name="Xu Y."/>
        </authorList>
    </citation>
    <scope>NUCLEOTIDE SEQUENCE [LARGE SCALE GENOMIC DNA]</scope>
    <source>
        <strain evidence="3">cv. Dabenzi</strain>
    </source>
</reference>
<evidence type="ECO:0000256" key="1">
    <source>
        <dbReference type="SAM" id="MobiDB-lite"/>
    </source>
</evidence>
<comment type="caution">
    <text evidence="2">The sequence shown here is derived from an EMBL/GenBank/DDBJ whole genome shotgun (WGS) entry which is preliminary data.</text>
</comment>
<protein>
    <submittedName>
        <fullName evidence="2">Uncharacterized protein</fullName>
    </submittedName>
</protein>
<evidence type="ECO:0000313" key="2">
    <source>
        <dbReference type="EMBL" id="OWM87915.1"/>
    </source>
</evidence>
<dbReference type="AlphaFoldDB" id="A0A218XRU9"/>
<feature type="compositionally biased region" description="Basic and acidic residues" evidence="1">
    <location>
        <begin position="144"/>
        <end position="156"/>
    </location>
</feature>
<sequence length="169" mass="18921">MTPRSLLLLLPRTLASDNSSTQFSLNFDDQTRDHDGPSFMLPLGNLDVESDQPENFQPDSICGTSLPRSSSSSSHVLELMAEQLDFSPENVSATANLKSDESEPIFWPFDGKFDSNAEETMRYLSMSLRKDMKVRATPKTPISRKLDQGEDTRKQLQFDLAGPKSCKRS</sequence>
<dbReference type="PANTHER" id="PTHR36707">
    <property type="entry name" value="T20M3.17 PROTEIN"/>
    <property type="match status" value="1"/>
</dbReference>
<name>A0A218XRU9_PUNGR</name>
<dbReference type="Proteomes" id="UP000197138">
    <property type="component" value="Unassembled WGS sequence"/>
</dbReference>
<organism evidence="2 3">
    <name type="scientific">Punica granatum</name>
    <name type="common">Pomegranate</name>
    <dbReference type="NCBI Taxonomy" id="22663"/>
    <lineage>
        <taxon>Eukaryota</taxon>
        <taxon>Viridiplantae</taxon>
        <taxon>Streptophyta</taxon>
        <taxon>Embryophyta</taxon>
        <taxon>Tracheophyta</taxon>
        <taxon>Spermatophyta</taxon>
        <taxon>Magnoliopsida</taxon>
        <taxon>eudicotyledons</taxon>
        <taxon>Gunneridae</taxon>
        <taxon>Pentapetalae</taxon>
        <taxon>rosids</taxon>
        <taxon>malvids</taxon>
        <taxon>Myrtales</taxon>
        <taxon>Lythraceae</taxon>
        <taxon>Punica</taxon>
    </lineage>
</organism>